<evidence type="ECO:0000313" key="3">
    <source>
        <dbReference type="Proteomes" id="UP001066276"/>
    </source>
</evidence>
<feature type="compositionally biased region" description="Basic and acidic residues" evidence="1">
    <location>
        <begin position="94"/>
        <end position="116"/>
    </location>
</feature>
<organism evidence="2 3">
    <name type="scientific">Pleurodeles waltl</name>
    <name type="common">Iberian ribbed newt</name>
    <dbReference type="NCBI Taxonomy" id="8319"/>
    <lineage>
        <taxon>Eukaryota</taxon>
        <taxon>Metazoa</taxon>
        <taxon>Chordata</taxon>
        <taxon>Craniata</taxon>
        <taxon>Vertebrata</taxon>
        <taxon>Euteleostomi</taxon>
        <taxon>Amphibia</taxon>
        <taxon>Batrachia</taxon>
        <taxon>Caudata</taxon>
        <taxon>Salamandroidea</taxon>
        <taxon>Salamandridae</taxon>
        <taxon>Pleurodelinae</taxon>
        <taxon>Pleurodeles</taxon>
    </lineage>
</organism>
<dbReference type="AlphaFoldDB" id="A0AAV7W9S3"/>
<reference evidence="2" key="1">
    <citation type="journal article" date="2022" name="bioRxiv">
        <title>Sequencing and chromosome-scale assembly of the giantPleurodeles waltlgenome.</title>
        <authorList>
            <person name="Brown T."/>
            <person name="Elewa A."/>
            <person name="Iarovenko S."/>
            <person name="Subramanian E."/>
            <person name="Araus A.J."/>
            <person name="Petzold A."/>
            <person name="Susuki M."/>
            <person name="Suzuki K.-i.T."/>
            <person name="Hayashi T."/>
            <person name="Toyoda A."/>
            <person name="Oliveira C."/>
            <person name="Osipova E."/>
            <person name="Leigh N.D."/>
            <person name="Simon A."/>
            <person name="Yun M.H."/>
        </authorList>
    </citation>
    <scope>NUCLEOTIDE SEQUENCE</scope>
    <source>
        <strain evidence="2">20211129_DDA</strain>
        <tissue evidence="2">Liver</tissue>
    </source>
</reference>
<gene>
    <name evidence="2" type="ORF">NDU88_004849</name>
</gene>
<comment type="caution">
    <text evidence="2">The sequence shown here is derived from an EMBL/GenBank/DDBJ whole genome shotgun (WGS) entry which is preliminary data.</text>
</comment>
<proteinExistence type="predicted"/>
<feature type="region of interest" description="Disordered" evidence="1">
    <location>
        <begin position="48"/>
        <end position="116"/>
    </location>
</feature>
<sequence length="116" mass="12891">MEAGPGSRGHASCRLSCPSCKEPIKGPAQRPIVMIEEIRNCIEAKHSCRSPAPQSFPTAQPEEARTTHIRRSSTVLVTPVTDRKKNRRNAGCDSDGKDENLKDLRYQLPNIKKELP</sequence>
<keyword evidence="3" id="KW-1185">Reference proteome</keyword>
<accession>A0AAV7W9S3</accession>
<name>A0AAV7W9S3_PLEWA</name>
<evidence type="ECO:0000256" key="1">
    <source>
        <dbReference type="SAM" id="MobiDB-lite"/>
    </source>
</evidence>
<dbReference type="EMBL" id="JANPWB010000002">
    <property type="protein sequence ID" value="KAJ1209471.1"/>
    <property type="molecule type" value="Genomic_DNA"/>
</dbReference>
<protein>
    <submittedName>
        <fullName evidence="2">Uncharacterized protein</fullName>
    </submittedName>
</protein>
<dbReference type="Proteomes" id="UP001066276">
    <property type="component" value="Chromosome 1_2"/>
</dbReference>
<evidence type="ECO:0000313" key="2">
    <source>
        <dbReference type="EMBL" id="KAJ1209471.1"/>
    </source>
</evidence>